<dbReference type="InterPro" id="IPR011990">
    <property type="entry name" value="TPR-like_helical_dom_sf"/>
</dbReference>
<keyword evidence="2" id="KW-1185">Reference proteome</keyword>
<comment type="caution">
    <text evidence="1">The sequence shown here is derived from an EMBL/GenBank/DDBJ whole genome shotgun (WGS) entry which is preliminary data.</text>
</comment>
<protein>
    <recommendedName>
        <fullName evidence="3">Tetratricopeptide repeat protein</fullName>
    </recommendedName>
</protein>
<sequence>MFKHLFGSMNDMLHNTMLEYPSASPSKKKELQEKLRSLKDMSDNCIEEWLLFEEKLGQFMRQNEISSLYAGGMDPLDPEFAGKRNDLFIRGQGYYKLHMFDEAISSFGEQLRQQPDFNLARIYLAMSYLQKGEEAESYTHFHFLSQLTDNLQMRAISYNAMGCIQVLKRNTEKACEFFNLAYRTDPSSVQPLLDLGVCCEKKGGLQFAFASARPGG</sequence>
<dbReference type="RefSeq" id="WP_269881444.1">
    <property type="nucleotide sequence ID" value="NZ_JAQAGZ010000006.1"/>
</dbReference>
<proteinExistence type="predicted"/>
<dbReference type="Gene3D" id="1.25.40.10">
    <property type="entry name" value="Tetratricopeptide repeat domain"/>
    <property type="match status" value="1"/>
</dbReference>
<reference evidence="1 2" key="1">
    <citation type="submission" date="2022-12" db="EMBL/GenBank/DDBJ databases">
        <title>Draft genome sequence of Paenibacillus sp. dW9.</title>
        <authorList>
            <person name="Choi E.-W."/>
            <person name="Kim D.-U."/>
        </authorList>
    </citation>
    <scope>NUCLEOTIDE SEQUENCE [LARGE SCALE GENOMIC DNA]</scope>
    <source>
        <strain evidence="2">dW9</strain>
    </source>
</reference>
<evidence type="ECO:0008006" key="3">
    <source>
        <dbReference type="Google" id="ProtNLM"/>
    </source>
</evidence>
<dbReference type="Proteomes" id="UP001527882">
    <property type="component" value="Unassembled WGS sequence"/>
</dbReference>
<dbReference type="SMART" id="SM00028">
    <property type="entry name" value="TPR"/>
    <property type="match status" value="2"/>
</dbReference>
<accession>A0ABT4Q8F8</accession>
<gene>
    <name evidence="1" type="ORF">O9H85_11220</name>
</gene>
<dbReference type="EMBL" id="JAQAGZ010000006">
    <property type="protein sequence ID" value="MCZ8512980.1"/>
    <property type="molecule type" value="Genomic_DNA"/>
</dbReference>
<dbReference type="InterPro" id="IPR019734">
    <property type="entry name" value="TPR_rpt"/>
</dbReference>
<name>A0ABT4Q8F8_9BACL</name>
<evidence type="ECO:0000313" key="2">
    <source>
        <dbReference type="Proteomes" id="UP001527882"/>
    </source>
</evidence>
<organism evidence="1 2">
    <name type="scientific">Paenibacillus gyeongsangnamensis</name>
    <dbReference type="NCBI Taxonomy" id="3388067"/>
    <lineage>
        <taxon>Bacteria</taxon>
        <taxon>Bacillati</taxon>
        <taxon>Bacillota</taxon>
        <taxon>Bacilli</taxon>
        <taxon>Bacillales</taxon>
        <taxon>Paenibacillaceae</taxon>
        <taxon>Paenibacillus</taxon>
    </lineage>
</organism>
<evidence type="ECO:0000313" key="1">
    <source>
        <dbReference type="EMBL" id="MCZ8512980.1"/>
    </source>
</evidence>
<dbReference type="SUPFAM" id="SSF48452">
    <property type="entry name" value="TPR-like"/>
    <property type="match status" value="1"/>
</dbReference>